<comment type="caution">
    <text evidence="1">The sequence shown here is derived from an EMBL/GenBank/DDBJ whole genome shotgun (WGS) entry which is preliminary data.</text>
</comment>
<evidence type="ECO:0008006" key="3">
    <source>
        <dbReference type="Google" id="ProtNLM"/>
    </source>
</evidence>
<gene>
    <name evidence="1" type="ORF">RQ831_02645</name>
</gene>
<dbReference type="RefSeq" id="WP_156878493.1">
    <property type="nucleotide sequence ID" value="NZ_CP015583.1"/>
</dbReference>
<sequence>MNTFREMGESMIMAHEGQRQLAEMLFAKLRNFFSQIRAARAAADAVYR</sequence>
<protein>
    <recommendedName>
        <fullName evidence="3">Transposase</fullName>
    </recommendedName>
</protein>
<organism evidence="1 2">
    <name type="scientific">Roseomonas gilardii</name>
    <dbReference type="NCBI Taxonomy" id="257708"/>
    <lineage>
        <taxon>Bacteria</taxon>
        <taxon>Pseudomonadati</taxon>
        <taxon>Pseudomonadota</taxon>
        <taxon>Alphaproteobacteria</taxon>
        <taxon>Acetobacterales</taxon>
        <taxon>Roseomonadaceae</taxon>
        <taxon>Roseomonas</taxon>
    </lineage>
</organism>
<name>A0ABU3MAM8_9PROT</name>
<keyword evidence="2" id="KW-1185">Reference proteome</keyword>
<dbReference type="EMBL" id="JAVVDO010000002">
    <property type="protein sequence ID" value="MDT8329934.1"/>
    <property type="molecule type" value="Genomic_DNA"/>
</dbReference>
<dbReference type="Proteomes" id="UP001258945">
    <property type="component" value="Unassembled WGS sequence"/>
</dbReference>
<proteinExistence type="predicted"/>
<accession>A0ABU3MAM8</accession>
<evidence type="ECO:0000313" key="2">
    <source>
        <dbReference type="Proteomes" id="UP001258945"/>
    </source>
</evidence>
<reference evidence="1 2" key="1">
    <citation type="journal article" date="2019" name="Microb. Pathog.">
        <title>Comparison of VITEK 2, MALDI-TOF MS, 16S rRNA gene sequencing, and whole-genome sequencing for identification of Roseomonas mucosa.</title>
        <authorList>
            <person name="Rudolph W.W."/>
            <person name="Gunzer F."/>
            <person name="Trauth M."/>
            <person name="Bunk B."/>
            <person name="Bigge R."/>
            <person name="Schrottner P."/>
        </authorList>
    </citation>
    <scope>NUCLEOTIDE SEQUENCE [LARGE SCALE GENOMIC DNA]</scope>
    <source>
        <strain evidence="1 2">DSM 103800</strain>
    </source>
</reference>
<evidence type="ECO:0000313" key="1">
    <source>
        <dbReference type="EMBL" id="MDT8329934.1"/>
    </source>
</evidence>